<dbReference type="RefSeq" id="WP_266107120.1">
    <property type="nucleotide sequence ID" value="NZ_JANIDW010000006.1"/>
</dbReference>
<gene>
    <name evidence="5" type="ORF">NQF64_08690</name>
</gene>
<dbReference type="Gene3D" id="2.60.40.1500">
    <property type="entry name" value="Glycosyl hydrolase domain, family 39"/>
    <property type="match status" value="1"/>
</dbReference>
<dbReference type="InterPro" id="IPR049166">
    <property type="entry name" value="GH39_cat"/>
</dbReference>
<dbReference type="PROSITE" id="PS01027">
    <property type="entry name" value="GLYCOSYL_HYDROL_F39"/>
    <property type="match status" value="1"/>
</dbReference>
<dbReference type="Gene3D" id="3.20.20.80">
    <property type="entry name" value="Glycosidases"/>
    <property type="match status" value="1"/>
</dbReference>
<dbReference type="EMBL" id="JANIDW010000006">
    <property type="protein sequence ID" value="MCX5615315.1"/>
    <property type="molecule type" value="Genomic_DNA"/>
</dbReference>
<protein>
    <recommendedName>
        <fullName evidence="4">Glycosyl hydrolases family 39 N-terminal catalytic domain-containing protein</fullName>
    </recommendedName>
</protein>
<evidence type="ECO:0000256" key="1">
    <source>
        <dbReference type="ARBA" id="ARBA00008875"/>
    </source>
</evidence>
<comment type="similarity">
    <text evidence="1">Belongs to the glycosyl hydrolase 39 family.</text>
</comment>
<evidence type="ECO:0000256" key="3">
    <source>
        <dbReference type="ARBA" id="ARBA00023295"/>
    </source>
</evidence>
<evidence type="ECO:0000313" key="5">
    <source>
        <dbReference type="EMBL" id="MCX5615315.1"/>
    </source>
</evidence>
<evidence type="ECO:0000256" key="2">
    <source>
        <dbReference type="ARBA" id="ARBA00022801"/>
    </source>
</evidence>
<accession>A0ABT3WAL1</accession>
<keyword evidence="3" id="KW-0326">Glycosidase</keyword>
<reference evidence="5 6" key="1">
    <citation type="submission" date="2022-07" db="EMBL/GenBank/DDBJ databases">
        <title>Bombella genomes.</title>
        <authorList>
            <person name="Harer L."/>
            <person name="Styblova S."/>
            <person name="Ehrmann M."/>
        </authorList>
    </citation>
    <scope>NUCLEOTIDE SEQUENCE [LARGE SCALE GENOMIC DNA]</scope>
    <source>
        <strain evidence="5 6">TMW 2.2558</strain>
    </source>
</reference>
<dbReference type="InterPro" id="IPR000514">
    <property type="entry name" value="Glyco_hydro_39"/>
</dbReference>
<organism evidence="5 6">
    <name type="scientific">Bombella saccharophila</name>
    <dbReference type="NCBI Taxonomy" id="2967338"/>
    <lineage>
        <taxon>Bacteria</taxon>
        <taxon>Pseudomonadati</taxon>
        <taxon>Pseudomonadota</taxon>
        <taxon>Alphaproteobacteria</taxon>
        <taxon>Acetobacterales</taxon>
        <taxon>Acetobacteraceae</taxon>
        <taxon>Bombella</taxon>
    </lineage>
</organism>
<dbReference type="Pfam" id="PF01229">
    <property type="entry name" value="Glyco_hydro_39"/>
    <property type="match status" value="1"/>
</dbReference>
<feature type="domain" description="Glycosyl hydrolases family 39 N-terminal catalytic" evidence="4">
    <location>
        <begin position="38"/>
        <end position="449"/>
    </location>
</feature>
<dbReference type="SUPFAM" id="SSF51445">
    <property type="entry name" value="(Trans)glycosidases"/>
    <property type="match status" value="1"/>
</dbReference>
<dbReference type="PANTHER" id="PTHR12631">
    <property type="entry name" value="ALPHA-L-IDURONIDASE"/>
    <property type="match status" value="1"/>
</dbReference>
<comment type="caution">
    <text evidence="5">The sequence shown here is derived from an EMBL/GenBank/DDBJ whole genome shotgun (WGS) entry which is preliminary data.</text>
</comment>
<dbReference type="InterPro" id="IPR049165">
    <property type="entry name" value="GH39_as"/>
</dbReference>
<sequence length="483" mass="55917">MLTKRSFLMSCITALLPKPSWGDVTLNKQSEHILISTQKSPFPPYWKECVGSGRAIQALRKEWLDDLKFIKQTCGFKSVRFHGLLNDEVGLCRDTCNGEYNLNYLYIDHIFDSIIDLGMKPFVEISFMPSPLRSGNDTIFWYKANTSPPKDPKEWSHLIKNLIEHLINRYGIYEIKSWKFEVWNEPNINFWSKDQRSYFLLFEETYKAIKSVNPDIAVGGPATAQMGWLSDFLTFCQQANIRPDFLSSHVYDHDPQEKIFDKPVHYAFSEVIPKAIQYAKQKISASSRPNIPLYITEWTSQNPAYILKMIYECAGQIDIFSYWTFNTLIEENGPVPGFNQSYFGLLDFGSLPRPSFHAFFFLNKLSPNKLNTNSKSILATEDEKGRILSVVWNYQDDDKTEKEYTITLTKTYSSVLITYYDPQTDPILTLWHKMGSPPSPTHHEYNVLQNSSLSYSTFSYRLTRQNSFSFSLPPNAIAFIEIE</sequence>
<evidence type="ECO:0000259" key="4">
    <source>
        <dbReference type="Pfam" id="PF01229"/>
    </source>
</evidence>
<evidence type="ECO:0000313" key="6">
    <source>
        <dbReference type="Proteomes" id="UP001165648"/>
    </source>
</evidence>
<dbReference type="PANTHER" id="PTHR12631:SF10">
    <property type="entry name" value="BETA-XYLOSIDASE-LIKE PROTEIN-RELATED"/>
    <property type="match status" value="1"/>
</dbReference>
<keyword evidence="2" id="KW-0378">Hydrolase</keyword>
<dbReference type="PRINTS" id="PR00745">
    <property type="entry name" value="GLHYDRLASE39"/>
</dbReference>
<dbReference type="InterPro" id="IPR017853">
    <property type="entry name" value="GH"/>
</dbReference>
<name>A0ABT3WAL1_9PROT</name>
<dbReference type="SUPFAM" id="SSF51011">
    <property type="entry name" value="Glycosyl hydrolase domain"/>
    <property type="match status" value="1"/>
</dbReference>
<dbReference type="Proteomes" id="UP001165648">
    <property type="component" value="Unassembled WGS sequence"/>
</dbReference>
<keyword evidence="6" id="KW-1185">Reference proteome</keyword>
<dbReference type="InterPro" id="IPR051923">
    <property type="entry name" value="Glycosyl_Hydrolase_39"/>
</dbReference>
<proteinExistence type="inferred from homology"/>